<feature type="transmembrane region" description="Helical" evidence="2">
    <location>
        <begin position="58"/>
        <end position="81"/>
    </location>
</feature>
<dbReference type="EMBL" id="JAXAVW010000061">
    <property type="protein sequence ID" value="MDX8037267.1"/>
    <property type="molecule type" value="Genomic_DNA"/>
</dbReference>
<keyword evidence="2" id="KW-1133">Transmembrane helix</keyword>
<proteinExistence type="predicted"/>
<name>A0ABU4TGF8_9PSEU</name>
<reference evidence="3 4" key="1">
    <citation type="submission" date="2023-11" db="EMBL/GenBank/DDBJ databases">
        <title>Lentzea sokolovensis, sp. nov., Lentzea kristufkii, sp. nov., and Lentzea miocenensis, sp. nov., rare actinobacteria from Sokolov Coal Basin, Miocene lacustrine sediment, Czech Republic.</title>
        <authorList>
            <person name="Lara A."/>
            <person name="Kotroba L."/>
            <person name="Nouioui I."/>
            <person name="Neumann-Schaal M."/>
            <person name="Mast Y."/>
            <person name="Chronakova A."/>
        </authorList>
    </citation>
    <scope>NUCLEOTIDE SEQUENCE [LARGE SCALE GENOMIC DNA]</scope>
    <source>
        <strain evidence="3 4">BCCO 10_0856</strain>
    </source>
</reference>
<keyword evidence="4" id="KW-1185">Reference proteome</keyword>
<protein>
    <recommendedName>
        <fullName evidence="5">Colicin import membrane protein</fullName>
    </recommendedName>
</protein>
<feature type="compositionally biased region" description="Basic and acidic residues" evidence="1">
    <location>
        <begin position="100"/>
        <end position="116"/>
    </location>
</feature>
<feature type="region of interest" description="Disordered" evidence="1">
    <location>
        <begin position="100"/>
        <end position="141"/>
    </location>
</feature>
<keyword evidence="2" id="KW-0472">Membrane</keyword>
<evidence type="ECO:0000256" key="2">
    <source>
        <dbReference type="SAM" id="Phobius"/>
    </source>
</evidence>
<accession>A0ABU4TGF8</accession>
<evidence type="ECO:0000313" key="3">
    <source>
        <dbReference type="EMBL" id="MDX8037267.1"/>
    </source>
</evidence>
<keyword evidence="2" id="KW-0812">Transmembrane</keyword>
<organism evidence="3 4">
    <name type="scientific">Lentzea miocenica</name>
    <dbReference type="NCBI Taxonomy" id="3095431"/>
    <lineage>
        <taxon>Bacteria</taxon>
        <taxon>Bacillati</taxon>
        <taxon>Actinomycetota</taxon>
        <taxon>Actinomycetes</taxon>
        <taxon>Pseudonocardiales</taxon>
        <taxon>Pseudonocardiaceae</taxon>
        <taxon>Lentzea</taxon>
    </lineage>
</organism>
<sequence>MTSPVSDPQQPADTVVQPEVQPAGPEFEVYTPPAFAPPQQFAAPMPAPVPPKPKRTGVVVLAIFTVLLFGAAGAFGALFFMEKAHSADLSKQIETKDREAADLTKKAKDSKDDALRASDAQKQAEAAQKKAEADAATSQQCRDAARELRTAAIANDQAKGTEAAKNVFTHC</sequence>
<evidence type="ECO:0000313" key="4">
    <source>
        <dbReference type="Proteomes" id="UP001285521"/>
    </source>
</evidence>
<evidence type="ECO:0000256" key="1">
    <source>
        <dbReference type="SAM" id="MobiDB-lite"/>
    </source>
</evidence>
<comment type="caution">
    <text evidence="3">The sequence shown here is derived from an EMBL/GenBank/DDBJ whole genome shotgun (WGS) entry which is preliminary data.</text>
</comment>
<dbReference type="Proteomes" id="UP001285521">
    <property type="component" value="Unassembled WGS sequence"/>
</dbReference>
<evidence type="ECO:0008006" key="5">
    <source>
        <dbReference type="Google" id="ProtNLM"/>
    </source>
</evidence>
<dbReference type="RefSeq" id="WP_319972268.1">
    <property type="nucleotide sequence ID" value="NZ_JAXAVW010000061.1"/>
</dbReference>
<gene>
    <name evidence="3" type="ORF">SK803_44340</name>
</gene>